<dbReference type="Pfam" id="PF20582">
    <property type="entry name" value="UPF0758_N"/>
    <property type="match status" value="1"/>
</dbReference>
<evidence type="ECO:0000256" key="2">
    <source>
        <dbReference type="ARBA" id="ARBA00022723"/>
    </source>
</evidence>
<evidence type="ECO:0000313" key="8">
    <source>
        <dbReference type="EMBL" id="OGL46897.1"/>
    </source>
</evidence>
<keyword evidence="2" id="KW-0479">Metal-binding</keyword>
<organism evidence="8 9">
    <name type="scientific">Candidatus Schekmanbacteria bacterium RBG_16_38_10</name>
    <dbReference type="NCBI Taxonomy" id="1817879"/>
    <lineage>
        <taxon>Bacteria</taxon>
        <taxon>Candidatus Schekmaniibacteriota</taxon>
    </lineage>
</organism>
<dbReference type="NCBIfam" id="TIGR00608">
    <property type="entry name" value="radc"/>
    <property type="match status" value="1"/>
</dbReference>
<dbReference type="AlphaFoldDB" id="A0A1F7S1C4"/>
<dbReference type="GO" id="GO:0008237">
    <property type="term" value="F:metallopeptidase activity"/>
    <property type="evidence" value="ECO:0007669"/>
    <property type="project" value="UniProtKB-KW"/>
</dbReference>
<keyword evidence="4" id="KW-0862">Zinc</keyword>
<dbReference type="InterPro" id="IPR020891">
    <property type="entry name" value="UPF0758_CS"/>
</dbReference>
<dbReference type="CDD" id="cd08071">
    <property type="entry name" value="MPN_DUF2466"/>
    <property type="match status" value="1"/>
</dbReference>
<dbReference type="InterPro" id="IPR037518">
    <property type="entry name" value="MPN"/>
</dbReference>
<keyword evidence="5" id="KW-0482">Metalloprotease</keyword>
<evidence type="ECO:0000256" key="1">
    <source>
        <dbReference type="ARBA" id="ARBA00022670"/>
    </source>
</evidence>
<feature type="domain" description="MPN" evidence="7">
    <location>
        <begin position="110"/>
        <end position="232"/>
    </location>
</feature>
<sequence length="232" mass="25623">MSKTDIKRFTVHDLPMPERPRERLKKFGPEALSAQELLALIIGRGVSKKSVITIAQELLAKFGNIKAISQATIEELSQIKGIGFAKAAQIKACFELGKRQDLEPELKNFDIKDPQSVVKAVKASIKDKAKEHFKLILLNTRNKIIGISTVSIGSLNASIVHPREVFKDAIIHNAYSVVLAHNHPSGDTEPSEDDLTITKRLVEAGKILGIEVIDHIIISKNGFFSFKEKGLL</sequence>
<proteinExistence type="inferred from homology"/>
<dbReference type="NCBIfam" id="NF000642">
    <property type="entry name" value="PRK00024.1"/>
    <property type="match status" value="1"/>
</dbReference>
<dbReference type="InterPro" id="IPR046778">
    <property type="entry name" value="UPF0758_N"/>
</dbReference>
<evidence type="ECO:0000256" key="3">
    <source>
        <dbReference type="ARBA" id="ARBA00022801"/>
    </source>
</evidence>
<dbReference type="PANTHER" id="PTHR30471">
    <property type="entry name" value="DNA REPAIR PROTEIN RADC"/>
    <property type="match status" value="1"/>
</dbReference>
<dbReference type="InterPro" id="IPR025657">
    <property type="entry name" value="RadC_JAB"/>
</dbReference>
<dbReference type="Gene3D" id="3.40.140.10">
    <property type="entry name" value="Cytidine Deaminase, domain 2"/>
    <property type="match status" value="1"/>
</dbReference>
<gene>
    <name evidence="8" type="ORF">A2W05_10400</name>
</gene>
<dbReference type="PROSITE" id="PS50249">
    <property type="entry name" value="MPN"/>
    <property type="match status" value="1"/>
</dbReference>
<evidence type="ECO:0000256" key="6">
    <source>
        <dbReference type="RuleBase" id="RU003797"/>
    </source>
</evidence>
<evidence type="ECO:0000256" key="5">
    <source>
        <dbReference type="ARBA" id="ARBA00023049"/>
    </source>
</evidence>
<dbReference type="GO" id="GO:0006508">
    <property type="term" value="P:proteolysis"/>
    <property type="evidence" value="ECO:0007669"/>
    <property type="project" value="UniProtKB-KW"/>
</dbReference>
<reference evidence="8 9" key="1">
    <citation type="journal article" date="2016" name="Nat. Commun.">
        <title>Thousands of microbial genomes shed light on interconnected biogeochemical processes in an aquifer system.</title>
        <authorList>
            <person name="Anantharaman K."/>
            <person name="Brown C.T."/>
            <person name="Hug L.A."/>
            <person name="Sharon I."/>
            <person name="Castelle C.J."/>
            <person name="Probst A.J."/>
            <person name="Thomas B.C."/>
            <person name="Singh A."/>
            <person name="Wilkins M.J."/>
            <person name="Karaoz U."/>
            <person name="Brodie E.L."/>
            <person name="Williams K.H."/>
            <person name="Hubbard S.S."/>
            <person name="Banfield J.F."/>
        </authorList>
    </citation>
    <scope>NUCLEOTIDE SEQUENCE [LARGE SCALE GENOMIC DNA]</scope>
</reference>
<dbReference type="GO" id="GO:0046872">
    <property type="term" value="F:metal ion binding"/>
    <property type="evidence" value="ECO:0007669"/>
    <property type="project" value="UniProtKB-KW"/>
</dbReference>
<evidence type="ECO:0000256" key="4">
    <source>
        <dbReference type="ARBA" id="ARBA00022833"/>
    </source>
</evidence>
<comment type="similarity">
    <text evidence="6">Belongs to the UPF0758 family.</text>
</comment>
<dbReference type="EMBL" id="MGDE01000068">
    <property type="protein sequence ID" value="OGL46897.1"/>
    <property type="molecule type" value="Genomic_DNA"/>
</dbReference>
<accession>A0A1F7S1C4</accession>
<dbReference type="SUPFAM" id="SSF47781">
    <property type="entry name" value="RuvA domain 2-like"/>
    <property type="match status" value="1"/>
</dbReference>
<dbReference type="Proteomes" id="UP000178797">
    <property type="component" value="Unassembled WGS sequence"/>
</dbReference>
<dbReference type="InterPro" id="IPR010994">
    <property type="entry name" value="RuvA_2-like"/>
</dbReference>
<name>A0A1F7S1C4_9BACT</name>
<comment type="caution">
    <text evidence="8">The sequence shown here is derived from an EMBL/GenBank/DDBJ whole genome shotgun (WGS) entry which is preliminary data.</text>
</comment>
<dbReference type="InterPro" id="IPR001405">
    <property type="entry name" value="UPF0758"/>
</dbReference>
<dbReference type="Pfam" id="PF04002">
    <property type="entry name" value="RadC"/>
    <property type="match status" value="1"/>
</dbReference>
<keyword evidence="1" id="KW-0645">Protease</keyword>
<keyword evidence="3" id="KW-0378">Hydrolase</keyword>
<evidence type="ECO:0000259" key="7">
    <source>
        <dbReference type="PROSITE" id="PS50249"/>
    </source>
</evidence>
<dbReference type="Gene3D" id="1.10.150.20">
    <property type="entry name" value="5' to 3' exonuclease, C-terminal subdomain"/>
    <property type="match status" value="1"/>
</dbReference>
<dbReference type="PANTHER" id="PTHR30471:SF3">
    <property type="entry name" value="UPF0758 PROTEIN YEES-RELATED"/>
    <property type="match status" value="1"/>
</dbReference>
<protein>
    <recommendedName>
        <fullName evidence="7">MPN domain-containing protein</fullName>
    </recommendedName>
</protein>
<evidence type="ECO:0000313" key="9">
    <source>
        <dbReference type="Proteomes" id="UP000178797"/>
    </source>
</evidence>
<dbReference type="PROSITE" id="PS01302">
    <property type="entry name" value="UPF0758"/>
    <property type="match status" value="1"/>
</dbReference>